<proteinExistence type="predicted"/>
<organism evidence="2 3">
    <name type="scientific">Staurois parvus</name>
    <dbReference type="NCBI Taxonomy" id="386267"/>
    <lineage>
        <taxon>Eukaryota</taxon>
        <taxon>Metazoa</taxon>
        <taxon>Chordata</taxon>
        <taxon>Craniata</taxon>
        <taxon>Vertebrata</taxon>
        <taxon>Euteleostomi</taxon>
        <taxon>Amphibia</taxon>
        <taxon>Batrachia</taxon>
        <taxon>Anura</taxon>
        <taxon>Neobatrachia</taxon>
        <taxon>Ranoidea</taxon>
        <taxon>Ranidae</taxon>
        <taxon>Staurois</taxon>
    </lineage>
</organism>
<reference evidence="2" key="1">
    <citation type="submission" date="2023-05" db="EMBL/GenBank/DDBJ databases">
        <authorList>
            <person name="Stuckert A."/>
        </authorList>
    </citation>
    <scope>NUCLEOTIDE SEQUENCE</scope>
</reference>
<evidence type="ECO:0000256" key="1">
    <source>
        <dbReference type="SAM" id="MobiDB-lite"/>
    </source>
</evidence>
<keyword evidence="3" id="KW-1185">Reference proteome</keyword>
<name>A0ABN9ASX5_9NEOB</name>
<protein>
    <submittedName>
        <fullName evidence="2">Uncharacterized protein</fullName>
    </submittedName>
</protein>
<feature type="non-terminal residue" evidence="2">
    <location>
        <position position="44"/>
    </location>
</feature>
<comment type="caution">
    <text evidence="2">The sequence shown here is derived from an EMBL/GenBank/DDBJ whole genome shotgun (WGS) entry which is preliminary data.</text>
</comment>
<accession>A0ABN9ASX5</accession>
<evidence type="ECO:0000313" key="3">
    <source>
        <dbReference type="Proteomes" id="UP001162483"/>
    </source>
</evidence>
<sequence length="44" mass="4556">MGPLCPCPNSKKPIKGTRGISWGPLLTPGHRAVPEFPNGQSATG</sequence>
<dbReference type="Proteomes" id="UP001162483">
    <property type="component" value="Unassembled WGS sequence"/>
</dbReference>
<gene>
    <name evidence="2" type="ORF">SPARVUS_LOCUS1197498</name>
</gene>
<evidence type="ECO:0000313" key="2">
    <source>
        <dbReference type="EMBL" id="CAI9537340.1"/>
    </source>
</evidence>
<feature type="region of interest" description="Disordered" evidence="1">
    <location>
        <begin position="1"/>
        <end position="44"/>
    </location>
</feature>
<dbReference type="EMBL" id="CATNWA010000554">
    <property type="protein sequence ID" value="CAI9537340.1"/>
    <property type="molecule type" value="Genomic_DNA"/>
</dbReference>